<evidence type="ECO:0000313" key="1">
    <source>
        <dbReference type="EMBL" id="EKF39302.1"/>
    </source>
</evidence>
<dbReference type="EMBL" id="AHKC01001397">
    <property type="protein sequence ID" value="EKF39302.1"/>
    <property type="molecule type" value="Genomic_DNA"/>
</dbReference>
<reference evidence="1 2" key="1">
    <citation type="journal article" date="2012" name="BMC Genomics">
        <title>Comparative genomic analysis of human infective Trypanosoma cruzi lineages with the bat-restricted subspecies T. cruzi marinkellei.</title>
        <authorList>
            <person name="Franzen O."/>
            <person name="Talavera-Lopez C."/>
            <person name="Ochaya S."/>
            <person name="Butler C.E."/>
            <person name="Messenger L.A."/>
            <person name="Lewis M.D."/>
            <person name="Llewellyn M.S."/>
            <person name="Marinkelle C.J."/>
            <person name="Tyler K.M."/>
            <person name="Miles M.A."/>
            <person name="Andersson B."/>
        </authorList>
    </citation>
    <scope>NUCLEOTIDE SEQUENCE [LARGE SCALE GENOMIC DNA]</scope>
    <source>
        <strain evidence="1 2">B7</strain>
    </source>
</reference>
<dbReference type="AlphaFoldDB" id="K2PEB6"/>
<dbReference type="Proteomes" id="UP000007350">
    <property type="component" value="Unassembled WGS sequence"/>
</dbReference>
<organism evidence="1 2">
    <name type="scientific">Trypanosoma cruzi marinkellei</name>
    <dbReference type="NCBI Taxonomy" id="85056"/>
    <lineage>
        <taxon>Eukaryota</taxon>
        <taxon>Discoba</taxon>
        <taxon>Euglenozoa</taxon>
        <taxon>Kinetoplastea</taxon>
        <taxon>Metakinetoplastina</taxon>
        <taxon>Trypanosomatida</taxon>
        <taxon>Trypanosomatidae</taxon>
        <taxon>Trypanosoma</taxon>
        <taxon>Schizotrypanum</taxon>
    </lineage>
</organism>
<protein>
    <submittedName>
        <fullName evidence="1">Uncharacterized protein</fullName>
    </submittedName>
</protein>
<comment type="caution">
    <text evidence="1">The sequence shown here is derived from an EMBL/GenBank/DDBJ whole genome shotgun (WGS) entry which is preliminary data.</text>
</comment>
<accession>K2PEB6</accession>
<name>K2PEB6_TRYCR</name>
<keyword evidence="2" id="KW-1185">Reference proteome</keyword>
<sequence>SGFRGKFFFFCRWFIFSLSMSKQLSIISAGASAALLQAATAIVNKATAGKLSTTMTSMAEINAVVVGPETPIGVHTSVTAAPASPDPAYAGVKTVLVRAVLPRVSPEKVQLRDALDVFVAAGINMDAEVKAATESFKRSAEVAVANAKAIGVNRVTLVLKQATKYNNVNELFKKVSTETIEAAGMTTEIQNTSVATNQLIMFPESLGVVLLNDVTSTEKIELAYAGVLGGASRTYHTVSGNKISAGHSFKSVALAVAQELRALGMGSEATKVEAAAAKNPRAVLSSL</sequence>
<evidence type="ECO:0000313" key="2">
    <source>
        <dbReference type="Proteomes" id="UP000007350"/>
    </source>
</evidence>
<dbReference type="OrthoDB" id="278380at2759"/>
<gene>
    <name evidence="1" type="ORF">MOQ_000477</name>
</gene>
<feature type="non-terminal residue" evidence="1">
    <location>
        <position position="1"/>
    </location>
</feature>
<proteinExistence type="predicted"/>